<keyword evidence="1" id="KW-0812">Transmembrane</keyword>
<keyword evidence="1" id="KW-1133">Transmembrane helix</keyword>
<evidence type="ECO:0000313" key="2">
    <source>
        <dbReference type="EMBL" id="MPN21049.1"/>
    </source>
</evidence>
<protein>
    <submittedName>
        <fullName evidence="2">Uncharacterized protein</fullName>
    </submittedName>
</protein>
<keyword evidence="1" id="KW-0472">Membrane</keyword>
<comment type="caution">
    <text evidence="2">The sequence shown here is derived from an EMBL/GenBank/DDBJ whole genome shotgun (WGS) entry which is preliminary data.</text>
</comment>
<reference evidence="2" key="1">
    <citation type="submission" date="2019-08" db="EMBL/GenBank/DDBJ databases">
        <authorList>
            <person name="Kucharzyk K."/>
            <person name="Murdoch R.W."/>
            <person name="Higgins S."/>
            <person name="Loffler F."/>
        </authorList>
    </citation>
    <scope>NUCLEOTIDE SEQUENCE</scope>
</reference>
<gene>
    <name evidence="2" type="ORF">SDC9_168428</name>
</gene>
<feature type="transmembrane region" description="Helical" evidence="1">
    <location>
        <begin position="20"/>
        <end position="40"/>
    </location>
</feature>
<dbReference type="EMBL" id="VSSQ01068927">
    <property type="protein sequence ID" value="MPN21049.1"/>
    <property type="molecule type" value="Genomic_DNA"/>
</dbReference>
<evidence type="ECO:0000256" key="1">
    <source>
        <dbReference type="SAM" id="Phobius"/>
    </source>
</evidence>
<dbReference type="AlphaFoldDB" id="A0A645G5H2"/>
<name>A0A645G5H2_9ZZZZ</name>
<proteinExistence type="predicted"/>
<sequence length="108" mass="11934">MVAYNKDIEGFAAVADTVQRLLMCNVVVCNTGFFGGSLAFSPFRERYKRYSFNIKGNNIGAAVSVKLPLKVLAQHQKDQLVRLSDEEKPLFIHKPPAFGLLGSMIGTK</sequence>
<organism evidence="2">
    <name type="scientific">bioreactor metagenome</name>
    <dbReference type="NCBI Taxonomy" id="1076179"/>
    <lineage>
        <taxon>unclassified sequences</taxon>
        <taxon>metagenomes</taxon>
        <taxon>ecological metagenomes</taxon>
    </lineage>
</organism>
<accession>A0A645G5H2</accession>